<evidence type="ECO:0000256" key="3">
    <source>
        <dbReference type="ARBA" id="ARBA00022475"/>
    </source>
</evidence>
<accession>A0A1Z4JJL9</accession>
<dbReference type="AlphaFoldDB" id="A0A1Z4JJL9"/>
<comment type="subcellular location">
    <subcellularLocation>
        <location evidence="1">Cell membrane</location>
        <topology evidence="1">Multi-pass membrane protein</topology>
    </subcellularLocation>
</comment>
<name>A0A1Z4JJL9_LEPBY</name>
<feature type="transmembrane region" description="Helical" evidence="7">
    <location>
        <begin position="195"/>
        <end position="215"/>
    </location>
</feature>
<evidence type="ECO:0000313" key="10">
    <source>
        <dbReference type="Proteomes" id="UP000217895"/>
    </source>
</evidence>
<dbReference type="PANTHER" id="PTHR40074">
    <property type="entry name" value="O-ACETYLTRANSFERASE WECH"/>
    <property type="match status" value="1"/>
</dbReference>
<dbReference type="GO" id="GO:0005886">
    <property type="term" value="C:plasma membrane"/>
    <property type="evidence" value="ECO:0007669"/>
    <property type="project" value="UniProtKB-SubCell"/>
</dbReference>
<keyword evidence="6 7" id="KW-0472">Membrane</keyword>
<feature type="transmembrane region" description="Helical" evidence="7">
    <location>
        <begin position="73"/>
        <end position="92"/>
    </location>
</feature>
<dbReference type="EMBL" id="AP018203">
    <property type="protein sequence ID" value="BAY56942.1"/>
    <property type="molecule type" value="Genomic_DNA"/>
</dbReference>
<evidence type="ECO:0000256" key="5">
    <source>
        <dbReference type="ARBA" id="ARBA00022989"/>
    </source>
</evidence>
<sequence length="461" mass="52659">MASSKKLQRLAWLEGIRIFAAVLLLLYHAQLLFTKYAFTPQPTGLAANLQQIFLATRQMGDSWLTQVLSLPVWFGYQFVDVFVLVSGFSLVLSLKGQPIEVGSFLKRRILRILLPFWTVAWLAYPVLWTVGELTNSYIPDAWHTFAGMSFPILFDYGGELLLPTNGPWWFVPLIMSFALIFPVLWYLMNRWGSRNLLLTTTVITLVYRALAVYVFKGHPTYAIVSASAGWQPFVHFIAKLSTFVLGMVVARQYSQGKGAIFWKSSRAFSIGIAVYAIGFVAQFYRFGWIFDDFLLAIGLTLCCMVVFRFFSDRLKLGVIMIWLGIHSYSYFLIHNFVVDRTLNLYVHQQLPLYYQVLPWMVLGTLALSVIADHVTPWVVKGAVWLWHYTDARLTPIAKIGWTPRVGESVQYKGKSGWTIQKVERVVHDKAFYLCRISDGRKTVWVNQNDLKQAAAAQQANV</sequence>
<dbReference type="GO" id="GO:0016413">
    <property type="term" value="F:O-acetyltransferase activity"/>
    <property type="evidence" value="ECO:0007669"/>
    <property type="project" value="TreeGrafter"/>
</dbReference>
<feature type="transmembrane region" description="Helical" evidence="7">
    <location>
        <begin position="317"/>
        <end position="337"/>
    </location>
</feature>
<dbReference type="Pfam" id="PF01757">
    <property type="entry name" value="Acyl_transf_3"/>
    <property type="match status" value="1"/>
</dbReference>
<comment type="similarity">
    <text evidence="2">Belongs to the acyltransferase 3 family.</text>
</comment>
<feature type="transmembrane region" description="Helical" evidence="7">
    <location>
        <begin position="352"/>
        <end position="371"/>
    </location>
</feature>
<reference evidence="9 10" key="1">
    <citation type="submission" date="2017-06" db="EMBL/GenBank/DDBJ databases">
        <title>Genome sequencing of cyanobaciteial culture collection at National Institute for Environmental Studies (NIES).</title>
        <authorList>
            <person name="Hirose Y."/>
            <person name="Shimura Y."/>
            <person name="Fujisawa T."/>
            <person name="Nakamura Y."/>
            <person name="Kawachi M."/>
        </authorList>
    </citation>
    <scope>NUCLEOTIDE SEQUENCE [LARGE SCALE GENOMIC DNA]</scope>
    <source>
        <strain evidence="9 10">NIES-2135</strain>
    </source>
</reference>
<evidence type="ECO:0000256" key="4">
    <source>
        <dbReference type="ARBA" id="ARBA00022692"/>
    </source>
</evidence>
<dbReference type="Proteomes" id="UP000217895">
    <property type="component" value="Chromosome"/>
</dbReference>
<keyword evidence="9" id="KW-0012">Acyltransferase</keyword>
<evidence type="ECO:0000259" key="8">
    <source>
        <dbReference type="Pfam" id="PF01757"/>
    </source>
</evidence>
<proteinExistence type="inferred from homology"/>
<feature type="transmembrane region" description="Helical" evidence="7">
    <location>
        <begin position="168"/>
        <end position="188"/>
    </location>
</feature>
<keyword evidence="5 7" id="KW-1133">Transmembrane helix</keyword>
<evidence type="ECO:0000313" key="9">
    <source>
        <dbReference type="EMBL" id="BAY56942.1"/>
    </source>
</evidence>
<protein>
    <submittedName>
        <fullName evidence="9">Acyltransferase 3</fullName>
    </submittedName>
</protein>
<dbReference type="GO" id="GO:0009246">
    <property type="term" value="P:enterobacterial common antigen biosynthetic process"/>
    <property type="evidence" value="ECO:0007669"/>
    <property type="project" value="TreeGrafter"/>
</dbReference>
<feature type="transmembrane region" description="Helical" evidence="7">
    <location>
        <begin position="293"/>
        <end position="310"/>
    </location>
</feature>
<organism evidence="9 10">
    <name type="scientific">Leptolyngbya boryana NIES-2135</name>
    <dbReference type="NCBI Taxonomy" id="1973484"/>
    <lineage>
        <taxon>Bacteria</taxon>
        <taxon>Bacillati</taxon>
        <taxon>Cyanobacteriota</taxon>
        <taxon>Cyanophyceae</taxon>
        <taxon>Leptolyngbyales</taxon>
        <taxon>Leptolyngbyaceae</taxon>
        <taxon>Leptolyngbya group</taxon>
        <taxon>Leptolyngbya</taxon>
    </lineage>
</organism>
<evidence type="ECO:0000256" key="1">
    <source>
        <dbReference type="ARBA" id="ARBA00004651"/>
    </source>
</evidence>
<evidence type="ECO:0000256" key="2">
    <source>
        <dbReference type="ARBA" id="ARBA00007400"/>
    </source>
</evidence>
<gene>
    <name evidence="9" type="ORF">NIES2135_38040</name>
</gene>
<evidence type="ECO:0000256" key="7">
    <source>
        <dbReference type="SAM" id="Phobius"/>
    </source>
</evidence>
<dbReference type="PANTHER" id="PTHR40074:SF2">
    <property type="entry name" value="O-ACETYLTRANSFERASE WECH"/>
    <property type="match status" value="1"/>
</dbReference>
<dbReference type="InterPro" id="IPR002656">
    <property type="entry name" value="Acyl_transf_3_dom"/>
</dbReference>
<keyword evidence="4 7" id="KW-0812">Transmembrane</keyword>
<feature type="transmembrane region" description="Helical" evidence="7">
    <location>
        <begin position="267"/>
        <end position="287"/>
    </location>
</feature>
<keyword evidence="3" id="KW-1003">Cell membrane</keyword>
<evidence type="ECO:0000256" key="6">
    <source>
        <dbReference type="ARBA" id="ARBA00023136"/>
    </source>
</evidence>
<keyword evidence="9" id="KW-0808">Transferase</keyword>
<feature type="transmembrane region" description="Helical" evidence="7">
    <location>
        <begin position="112"/>
        <end position="130"/>
    </location>
</feature>
<feature type="domain" description="Acyltransferase 3" evidence="8">
    <location>
        <begin position="11"/>
        <end position="369"/>
    </location>
</feature>
<keyword evidence="10" id="KW-1185">Reference proteome</keyword>
<feature type="transmembrane region" description="Helical" evidence="7">
    <location>
        <begin position="12"/>
        <end position="33"/>
    </location>
</feature>
<feature type="transmembrane region" description="Helical" evidence="7">
    <location>
        <begin position="221"/>
        <end position="246"/>
    </location>
</feature>